<dbReference type="EMBL" id="CVRI01000037">
    <property type="protein sequence ID" value="CRK93224.1"/>
    <property type="molecule type" value="Genomic_DNA"/>
</dbReference>
<protein>
    <submittedName>
        <fullName evidence="2">CLUMA_CG006768, isoform A</fullName>
    </submittedName>
</protein>
<dbReference type="AlphaFoldDB" id="A0A1J1HYP2"/>
<gene>
    <name evidence="2" type="ORF">CLUMA_CG006768</name>
</gene>
<evidence type="ECO:0000313" key="2">
    <source>
        <dbReference type="EMBL" id="CRK93224.1"/>
    </source>
</evidence>
<sequence length="66" mass="7584">MSSKNYEGNVEVLYAIAQRALKVEWGNIHTCAVVIIIVMMASPRSKRIKRIRKELHRNYDLAVLDA</sequence>
<reference evidence="2 3" key="1">
    <citation type="submission" date="2015-04" db="EMBL/GenBank/DDBJ databases">
        <authorList>
            <person name="Syromyatnikov M.Y."/>
            <person name="Popov V.N."/>
        </authorList>
    </citation>
    <scope>NUCLEOTIDE SEQUENCE [LARGE SCALE GENOMIC DNA]</scope>
</reference>
<dbReference type="Proteomes" id="UP000183832">
    <property type="component" value="Unassembled WGS sequence"/>
</dbReference>
<evidence type="ECO:0000256" key="1">
    <source>
        <dbReference type="SAM" id="Phobius"/>
    </source>
</evidence>
<accession>A0A1J1HYP2</accession>
<keyword evidence="1" id="KW-0812">Transmembrane</keyword>
<keyword evidence="1" id="KW-0472">Membrane</keyword>
<keyword evidence="3" id="KW-1185">Reference proteome</keyword>
<keyword evidence="1" id="KW-1133">Transmembrane helix</keyword>
<evidence type="ECO:0000313" key="3">
    <source>
        <dbReference type="Proteomes" id="UP000183832"/>
    </source>
</evidence>
<organism evidence="2 3">
    <name type="scientific">Clunio marinus</name>
    <dbReference type="NCBI Taxonomy" id="568069"/>
    <lineage>
        <taxon>Eukaryota</taxon>
        <taxon>Metazoa</taxon>
        <taxon>Ecdysozoa</taxon>
        <taxon>Arthropoda</taxon>
        <taxon>Hexapoda</taxon>
        <taxon>Insecta</taxon>
        <taxon>Pterygota</taxon>
        <taxon>Neoptera</taxon>
        <taxon>Endopterygota</taxon>
        <taxon>Diptera</taxon>
        <taxon>Nematocera</taxon>
        <taxon>Chironomoidea</taxon>
        <taxon>Chironomidae</taxon>
        <taxon>Clunio</taxon>
    </lineage>
</organism>
<proteinExistence type="predicted"/>
<name>A0A1J1HYP2_9DIPT</name>
<feature type="transmembrane region" description="Helical" evidence="1">
    <location>
        <begin position="25"/>
        <end position="43"/>
    </location>
</feature>